<evidence type="ECO:0000313" key="2">
    <source>
        <dbReference type="Proteomes" id="UP000516361"/>
    </source>
</evidence>
<evidence type="ECO:0000313" key="1">
    <source>
        <dbReference type="EMBL" id="BBE30358.1"/>
    </source>
</evidence>
<reference evidence="1 2" key="1">
    <citation type="submission" date="2018-06" db="EMBL/GenBank/DDBJ databases">
        <title>Genome sequencing of Oceanotoga sp. sy52.</title>
        <authorList>
            <person name="Mori K."/>
        </authorList>
    </citation>
    <scope>NUCLEOTIDE SEQUENCE [LARGE SCALE GENOMIC DNA]</scope>
    <source>
        <strain evidence="2">sy52</strain>
    </source>
</reference>
<protein>
    <submittedName>
        <fullName evidence="1">Uncharacterized protein</fullName>
    </submittedName>
</protein>
<name>A0A7G1G287_9BACT</name>
<dbReference type="AlphaFoldDB" id="A0A7G1G287"/>
<gene>
    <name evidence="1" type="ORF">OSSY52_04990</name>
</gene>
<proteinExistence type="predicted"/>
<dbReference type="EMBL" id="AP018712">
    <property type="protein sequence ID" value="BBE30358.1"/>
    <property type="molecule type" value="Genomic_DNA"/>
</dbReference>
<dbReference type="KEGG" id="ocy:OSSY52_04990"/>
<dbReference type="InParanoid" id="A0A7G1G287"/>
<organism evidence="1 2">
    <name type="scientific">Tepiditoga spiralis</name>
    <dbReference type="NCBI Taxonomy" id="2108365"/>
    <lineage>
        <taxon>Bacteria</taxon>
        <taxon>Thermotogati</taxon>
        <taxon>Thermotogota</taxon>
        <taxon>Thermotogae</taxon>
        <taxon>Petrotogales</taxon>
        <taxon>Petrotogaceae</taxon>
        <taxon>Tepiditoga</taxon>
    </lineage>
</organism>
<sequence length="42" mass="4872">MGLILGIFEKNEVTTNDSKMDKVMEVLINTRKKEKIMKCQIT</sequence>
<accession>A0A7G1G287</accession>
<dbReference type="Proteomes" id="UP000516361">
    <property type="component" value="Chromosome"/>
</dbReference>
<keyword evidence="2" id="KW-1185">Reference proteome</keyword>